<organism evidence="11 12">
    <name type="scientific">Streptomyces hundungensis</name>
    <dbReference type="NCBI Taxonomy" id="1077946"/>
    <lineage>
        <taxon>Bacteria</taxon>
        <taxon>Bacillati</taxon>
        <taxon>Actinomycetota</taxon>
        <taxon>Actinomycetes</taxon>
        <taxon>Kitasatosporales</taxon>
        <taxon>Streptomycetaceae</taxon>
        <taxon>Streptomyces</taxon>
    </lineage>
</organism>
<dbReference type="InterPro" id="IPR026579">
    <property type="entry name" value="FtsQ"/>
</dbReference>
<evidence type="ECO:0000256" key="8">
    <source>
        <dbReference type="HAMAP-Rule" id="MF_00911"/>
    </source>
</evidence>
<evidence type="ECO:0000313" key="12">
    <source>
        <dbReference type="Proteomes" id="UP000271554"/>
    </source>
</evidence>
<dbReference type="RefSeq" id="WP_120724236.1">
    <property type="nucleotide sequence ID" value="NZ_CP032698.1"/>
</dbReference>
<dbReference type="GO" id="GO:0043093">
    <property type="term" value="P:FtsZ-dependent cytokinesis"/>
    <property type="evidence" value="ECO:0007669"/>
    <property type="project" value="UniProtKB-UniRule"/>
</dbReference>
<evidence type="ECO:0000259" key="10">
    <source>
        <dbReference type="PROSITE" id="PS51779"/>
    </source>
</evidence>
<feature type="region of interest" description="Disordered" evidence="9">
    <location>
        <begin position="1"/>
        <end position="33"/>
    </location>
</feature>
<dbReference type="PANTHER" id="PTHR37820:SF1">
    <property type="entry name" value="CELL DIVISION PROTEIN FTSQ"/>
    <property type="match status" value="1"/>
</dbReference>
<reference evidence="11 12" key="1">
    <citation type="submission" date="2018-10" db="EMBL/GenBank/DDBJ databases">
        <title>Relationship between Morphology and Antimicrobial Activity in Streptomyces.</title>
        <authorList>
            <person name="Kang H.J."/>
            <person name="Kim S.B."/>
        </authorList>
    </citation>
    <scope>NUCLEOTIDE SEQUENCE [LARGE SCALE GENOMIC DNA]</scope>
    <source>
        <strain evidence="11 12">BH38</strain>
    </source>
</reference>
<comment type="function">
    <text evidence="8">Essential cell division protein.</text>
</comment>
<keyword evidence="4 8" id="KW-0812">Transmembrane</keyword>
<protein>
    <recommendedName>
        <fullName evidence="8">Cell division protein FtsQ</fullName>
    </recommendedName>
</protein>
<dbReference type="InterPro" id="IPR034746">
    <property type="entry name" value="POTRA"/>
</dbReference>
<feature type="domain" description="POTRA" evidence="10">
    <location>
        <begin position="68"/>
        <end position="137"/>
    </location>
</feature>
<dbReference type="GO" id="GO:0090529">
    <property type="term" value="P:cell septum assembly"/>
    <property type="evidence" value="ECO:0007669"/>
    <property type="project" value="InterPro"/>
</dbReference>
<evidence type="ECO:0000256" key="1">
    <source>
        <dbReference type="ARBA" id="ARBA00004370"/>
    </source>
</evidence>
<dbReference type="KEGG" id="shun:DWB77_05648"/>
<dbReference type="InterPro" id="IPR050487">
    <property type="entry name" value="FtsQ_DivIB"/>
</dbReference>
<evidence type="ECO:0000256" key="9">
    <source>
        <dbReference type="SAM" id="MobiDB-lite"/>
    </source>
</evidence>
<sequence length="271" mass="28991">MAGQATAQRGGGQAEKSAKSAKSGRPGPRPSRVRRFRLPRRRGLLVLAVTAVVLGAGVIWLLYGSTWLRAEHVKTTGTRVLTTGEVEAVAAVPIGSPLISVDTDAIEARLRQKLPRIDSAEVVRSWPHGIGLKVTERRPVLVMKNGAKFDEVDVKGVRFATVAQPSKGVPQLELTVSQSPSLRRFGTERLVLEAVRITGELPPAVAKETHSVRISSYDSVTLELTGGRAVRWGSDEEGELKGRTLSALMKARPKAVRFDVSAPTAPAASGS</sequence>
<dbReference type="PROSITE" id="PS51779">
    <property type="entry name" value="POTRA"/>
    <property type="match status" value="1"/>
</dbReference>
<dbReference type="InterPro" id="IPR005548">
    <property type="entry name" value="Cell_div_FtsQ/DivIB_C"/>
</dbReference>
<name>A0A387HQE1_9ACTN</name>
<dbReference type="OrthoDB" id="9790760at2"/>
<dbReference type="Pfam" id="PF03799">
    <property type="entry name" value="FtsQ_DivIB_C"/>
    <property type="match status" value="1"/>
</dbReference>
<keyword evidence="12" id="KW-1185">Reference proteome</keyword>
<dbReference type="EMBL" id="CP032698">
    <property type="protein sequence ID" value="AYG83452.1"/>
    <property type="molecule type" value="Genomic_DNA"/>
</dbReference>
<dbReference type="PANTHER" id="PTHR37820">
    <property type="entry name" value="CELL DIVISION PROTEIN DIVIB"/>
    <property type="match status" value="1"/>
</dbReference>
<evidence type="ECO:0000256" key="2">
    <source>
        <dbReference type="ARBA" id="ARBA00022475"/>
    </source>
</evidence>
<keyword evidence="5 8" id="KW-1133">Transmembrane helix</keyword>
<keyword evidence="2 8" id="KW-1003">Cell membrane</keyword>
<keyword evidence="3 8" id="KW-0132">Cell division</keyword>
<dbReference type="AlphaFoldDB" id="A0A387HQE1"/>
<dbReference type="GO" id="GO:0032153">
    <property type="term" value="C:cell division site"/>
    <property type="evidence" value="ECO:0007669"/>
    <property type="project" value="UniProtKB-UniRule"/>
</dbReference>
<dbReference type="GO" id="GO:0005886">
    <property type="term" value="C:plasma membrane"/>
    <property type="evidence" value="ECO:0007669"/>
    <property type="project" value="UniProtKB-SubCell"/>
</dbReference>
<proteinExistence type="inferred from homology"/>
<keyword evidence="6 8" id="KW-0472">Membrane</keyword>
<dbReference type="Proteomes" id="UP000271554">
    <property type="component" value="Chromosome"/>
</dbReference>
<comment type="similarity">
    <text evidence="8">Belongs to the FtsQ/DivIB family. FtsQ subfamily.</text>
</comment>
<evidence type="ECO:0000313" key="11">
    <source>
        <dbReference type="EMBL" id="AYG83452.1"/>
    </source>
</evidence>
<dbReference type="Gene3D" id="3.10.20.310">
    <property type="entry name" value="membrane protein fhac"/>
    <property type="match status" value="1"/>
</dbReference>
<dbReference type="Pfam" id="PF08478">
    <property type="entry name" value="POTRA_1"/>
    <property type="match status" value="1"/>
</dbReference>
<evidence type="ECO:0000256" key="5">
    <source>
        <dbReference type="ARBA" id="ARBA00022989"/>
    </source>
</evidence>
<keyword evidence="7 8" id="KW-0131">Cell cycle</keyword>
<evidence type="ECO:0000256" key="6">
    <source>
        <dbReference type="ARBA" id="ARBA00023136"/>
    </source>
</evidence>
<evidence type="ECO:0000256" key="7">
    <source>
        <dbReference type="ARBA" id="ARBA00023306"/>
    </source>
</evidence>
<dbReference type="InterPro" id="IPR013685">
    <property type="entry name" value="POTRA_FtsQ_type"/>
</dbReference>
<comment type="subcellular location">
    <subcellularLocation>
        <location evidence="8">Cell membrane</location>
        <topology evidence="8">Single-pass type II membrane protein</topology>
    </subcellularLocation>
    <subcellularLocation>
        <location evidence="1">Membrane</location>
    </subcellularLocation>
    <text evidence="8">Localizes to the division septum.</text>
</comment>
<feature type="transmembrane region" description="Helical" evidence="8">
    <location>
        <begin position="44"/>
        <end position="63"/>
    </location>
</feature>
<evidence type="ECO:0000256" key="3">
    <source>
        <dbReference type="ARBA" id="ARBA00022618"/>
    </source>
</evidence>
<dbReference type="HAMAP" id="MF_00911">
    <property type="entry name" value="FtsQ_subfam"/>
    <property type="match status" value="1"/>
</dbReference>
<accession>A0A387HQE1</accession>
<evidence type="ECO:0000256" key="4">
    <source>
        <dbReference type="ARBA" id="ARBA00022692"/>
    </source>
</evidence>
<gene>
    <name evidence="8 11" type="primary">ftsQ</name>
    <name evidence="11" type="ORF">DWB77_05648</name>
</gene>